<sequence length="337" mass="35279">MSILSRRVLLFSSAALTAAALLGPASAEDLKITIGYQTVVEPSKVPQADGAYEKTTKAAIDWRKFDSGADVIAAIASGSVDIGYVGSSPLAAAASRELPIETIFVVGLIGPSEALVARNGAGIEKVADLAGKKVAVPFVSTTHYSLLAALKHEGVDPKSVQILNLRPPEIAAAFARGDIDAAYVWDPALGQVKTTGKVVLDSAQVAAWGAPTFDAWIVRTDFAEKHPEAVRDFVKVTGEAYAQFLAKPEAWSVSSPEAGKIAKLTGAKLEEVPELLKGYVFPSLEEQASDKFLGGATAKAVAATSAFLKEQGKVDAVLPDYSKYVTAKYASEALASN</sequence>
<evidence type="ECO:0000259" key="5">
    <source>
        <dbReference type="SMART" id="SM00062"/>
    </source>
</evidence>
<evidence type="ECO:0000313" key="7">
    <source>
        <dbReference type="Proteomes" id="UP000182888"/>
    </source>
</evidence>
<organism evidence="6 7">
    <name type="scientific">Mesorhizobium plurifarium</name>
    <dbReference type="NCBI Taxonomy" id="69974"/>
    <lineage>
        <taxon>Bacteria</taxon>
        <taxon>Pseudomonadati</taxon>
        <taxon>Pseudomonadota</taxon>
        <taxon>Alphaproteobacteria</taxon>
        <taxon>Hyphomicrobiales</taxon>
        <taxon>Phyllobacteriaceae</taxon>
        <taxon>Mesorhizobium</taxon>
    </lineage>
</organism>
<dbReference type="InterPro" id="IPR001638">
    <property type="entry name" value="Solute-binding_3/MltF_N"/>
</dbReference>
<dbReference type="GO" id="GO:0042918">
    <property type="term" value="P:alkanesulfonate transmembrane transport"/>
    <property type="evidence" value="ECO:0007669"/>
    <property type="project" value="TreeGrafter"/>
</dbReference>
<evidence type="ECO:0000256" key="1">
    <source>
        <dbReference type="ARBA" id="ARBA00004418"/>
    </source>
</evidence>
<dbReference type="Gene3D" id="3.40.190.10">
    <property type="entry name" value="Periplasmic binding protein-like II"/>
    <property type="match status" value="2"/>
</dbReference>
<accession>A0A0K2W7R8</accession>
<dbReference type="SUPFAM" id="SSF53850">
    <property type="entry name" value="Periplasmic binding protein-like II"/>
    <property type="match status" value="1"/>
</dbReference>
<feature type="signal peptide" evidence="4">
    <location>
        <begin position="1"/>
        <end position="27"/>
    </location>
</feature>
<comment type="subcellular location">
    <subcellularLocation>
        <location evidence="1">Periplasm</location>
    </subcellularLocation>
</comment>
<evidence type="ECO:0000313" key="6">
    <source>
        <dbReference type="EMBL" id="CDX63199.1"/>
    </source>
</evidence>
<dbReference type="NCBIfam" id="TIGR01729">
    <property type="entry name" value="taurine_ABC_bnd"/>
    <property type="match status" value="1"/>
</dbReference>
<dbReference type="PROSITE" id="PS51318">
    <property type="entry name" value="TAT"/>
    <property type="match status" value="1"/>
</dbReference>
<proteinExistence type="inferred from homology"/>
<dbReference type="SMART" id="SM00062">
    <property type="entry name" value="PBPb"/>
    <property type="match status" value="1"/>
</dbReference>
<dbReference type="Proteomes" id="UP000182888">
    <property type="component" value="Unassembled WGS sequence"/>
</dbReference>
<dbReference type="InterPro" id="IPR010068">
    <property type="entry name" value="Peri-bd_TauA"/>
</dbReference>
<dbReference type="Pfam" id="PF09084">
    <property type="entry name" value="NMT1"/>
    <property type="match status" value="1"/>
</dbReference>
<protein>
    <submittedName>
        <fullName evidence="6">Taurine transporter subunit periplasmic-binding component of ABC superfamily</fullName>
    </submittedName>
</protein>
<evidence type="ECO:0000256" key="4">
    <source>
        <dbReference type="SAM" id="SignalP"/>
    </source>
</evidence>
<dbReference type="InterPro" id="IPR015168">
    <property type="entry name" value="SsuA/THI5"/>
</dbReference>
<name>A0A0K2W7R8_MESPL</name>
<feature type="chain" id="PRO_5005490131" evidence="4">
    <location>
        <begin position="28"/>
        <end position="337"/>
    </location>
</feature>
<dbReference type="PANTHER" id="PTHR30024">
    <property type="entry name" value="ALIPHATIC SULFONATES-BINDING PROTEIN-RELATED"/>
    <property type="match status" value="1"/>
</dbReference>
<feature type="domain" description="Solute-binding protein family 3/N-terminal" evidence="5">
    <location>
        <begin position="31"/>
        <end position="248"/>
    </location>
</feature>
<comment type="similarity">
    <text evidence="2">Belongs to the bacterial solute-binding protein SsuA/TauA family.</text>
</comment>
<evidence type="ECO:0000256" key="3">
    <source>
        <dbReference type="ARBA" id="ARBA00022729"/>
    </source>
</evidence>
<gene>
    <name evidence="6" type="primary">tauA</name>
    <name evidence="6" type="ORF">MPL1032_80185</name>
</gene>
<dbReference type="CDD" id="cd13560">
    <property type="entry name" value="PBP2_taurine"/>
    <property type="match status" value="1"/>
</dbReference>
<keyword evidence="3 4" id="KW-0732">Signal</keyword>
<dbReference type="AlphaFoldDB" id="A0A0K2W7R8"/>
<dbReference type="PANTHER" id="PTHR30024:SF47">
    <property type="entry name" value="TAURINE-BINDING PERIPLASMIC PROTEIN"/>
    <property type="match status" value="1"/>
</dbReference>
<reference evidence="7" key="1">
    <citation type="submission" date="2014-08" db="EMBL/GenBank/DDBJ databases">
        <authorList>
            <person name="Edwards T."/>
        </authorList>
    </citation>
    <scope>NUCLEOTIDE SEQUENCE [LARGE SCALE GENOMIC DNA]</scope>
</reference>
<dbReference type="EMBL" id="CCND01000051">
    <property type="protein sequence ID" value="CDX63199.1"/>
    <property type="molecule type" value="Genomic_DNA"/>
</dbReference>
<dbReference type="InterPro" id="IPR006311">
    <property type="entry name" value="TAT_signal"/>
</dbReference>
<dbReference type="GO" id="GO:0042597">
    <property type="term" value="C:periplasmic space"/>
    <property type="evidence" value="ECO:0007669"/>
    <property type="project" value="UniProtKB-SubCell"/>
</dbReference>
<evidence type="ECO:0000256" key="2">
    <source>
        <dbReference type="ARBA" id="ARBA00010742"/>
    </source>
</evidence>